<evidence type="ECO:0000259" key="2">
    <source>
        <dbReference type="PROSITE" id="PS50994"/>
    </source>
</evidence>
<organism evidence="3 4">
    <name type="scientific">Chelativorans petroleitrophicus</name>
    <dbReference type="NCBI Taxonomy" id="2975484"/>
    <lineage>
        <taxon>Bacteria</taxon>
        <taxon>Pseudomonadati</taxon>
        <taxon>Pseudomonadota</taxon>
        <taxon>Alphaproteobacteria</taxon>
        <taxon>Hyphomicrobiales</taxon>
        <taxon>Phyllobacteriaceae</taxon>
        <taxon>Chelativorans</taxon>
    </lineage>
</organism>
<gene>
    <name evidence="3" type="ORF">NYR54_12465</name>
</gene>
<protein>
    <submittedName>
        <fullName evidence="3">Mu transposase C-terminal domain-containing protein</fullName>
    </submittedName>
</protein>
<dbReference type="EMBL" id="JAODNV010000012">
    <property type="protein sequence ID" value="MCT8991094.1"/>
    <property type="molecule type" value="Genomic_DNA"/>
</dbReference>
<dbReference type="InterPro" id="IPR012337">
    <property type="entry name" value="RNaseH-like_sf"/>
</dbReference>
<comment type="caution">
    <text evidence="3">The sequence shown here is derived from an EMBL/GenBank/DDBJ whole genome shotgun (WGS) entry which is preliminary data.</text>
</comment>
<dbReference type="Proteomes" id="UP001149009">
    <property type="component" value="Unassembled WGS sequence"/>
</dbReference>
<dbReference type="Gene3D" id="3.30.420.10">
    <property type="entry name" value="Ribonuclease H-like superfamily/Ribonuclease H"/>
    <property type="match status" value="1"/>
</dbReference>
<evidence type="ECO:0000256" key="1">
    <source>
        <dbReference type="SAM" id="MobiDB-lite"/>
    </source>
</evidence>
<feature type="compositionally biased region" description="Acidic residues" evidence="1">
    <location>
        <begin position="721"/>
        <end position="732"/>
    </location>
</feature>
<accession>A0A9X2XAH5</accession>
<dbReference type="Pfam" id="PF09299">
    <property type="entry name" value="Mu-transpos_C"/>
    <property type="match status" value="1"/>
</dbReference>
<dbReference type="GO" id="GO:0003676">
    <property type="term" value="F:nucleic acid binding"/>
    <property type="evidence" value="ECO:0007669"/>
    <property type="project" value="InterPro"/>
</dbReference>
<dbReference type="GO" id="GO:0015074">
    <property type="term" value="P:DNA integration"/>
    <property type="evidence" value="ECO:0007669"/>
    <property type="project" value="InterPro"/>
</dbReference>
<dbReference type="InterPro" id="IPR015378">
    <property type="entry name" value="Transposase-like_Mu_C"/>
</dbReference>
<dbReference type="InterPro" id="IPR036397">
    <property type="entry name" value="RNaseH_sf"/>
</dbReference>
<dbReference type="SUPFAM" id="SSF53098">
    <property type="entry name" value="Ribonuclease H-like"/>
    <property type="match status" value="1"/>
</dbReference>
<feature type="domain" description="Integrase catalytic" evidence="2">
    <location>
        <begin position="351"/>
        <end position="548"/>
    </location>
</feature>
<sequence>MNVFNGNPFRTSAPTTYGFDPGHVFAIREGVDEVLFKYIHHDRHVLTASPLANPELRQVFTQEQIHQLVQGGRLDPRIEQNQISRQKLLARSPDIKSLRDLPDAERDQLEFNWKLCRHVVQMYHDGKTSLTDKALRKTIAKAFMKLEHGIDLDADDACPAPGERKIKARKHRQRAELVSPATLRHWIRKLEEHEWDILALRDHRKGRVGCRAPKITDPHAVALMSRWVQAYLDLSRPSVSTLYKLMVGSIALEEENLRRERQGNLPLKGTDAPSFAAVNAERALKGIPPLPVPSKSTFERAIRRLDSFAVAAARRGEAYARRKHKISGKRRSVLFPGERVLVDCWRVQLKTLKLPHESWEGMPDDLTNKLAKIRLILCVAIDEATKIVLGARVNWTADADTAIRTLELVCRDKTQIASAAGCRSTWHHACTPTMVATDSGSEFIDSGFRFAVRDIGSSNEIGPASHPDARGVVERFFQTVDMQLLQFFQGRTFSGVYDKGDYDADAAAHMTAEEFSKALVRYIVDVYHNSPHAGLGGQTPNDAWEERAALYKVVPPPAPHVIRTVFGFSDNRRIQNRGVRFLGLFYRSEALGHLRKSVGQADIKMRADLENLGTIWVSKNVPGAEWIAVPCELDMEGVSAALWLETAAALRRKHVDVAKLRKHIVHAALRDLRETGRHSAEAGGIDPSVMSSNQLKLLEERLLEHFDYTVSSERGHAFDGLEGDSADVDDDAGPSGDTPLRIGDESEGHEQQRPVSRRRRRLGPDFLTKD</sequence>
<reference evidence="3" key="1">
    <citation type="submission" date="2022-08" db="EMBL/GenBank/DDBJ databases">
        <title>Chelativorans sichuanense sp. nov., a paraffin oil-degrading bacterium isolated from a mixture of oil-based drill cuttings and paddy soil.</title>
        <authorList>
            <person name="Yu J."/>
            <person name="Liu H."/>
            <person name="Chen Q."/>
        </authorList>
    </citation>
    <scope>NUCLEOTIDE SEQUENCE</scope>
    <source>
        <strain evidence="3">SCAU 2101</strain>
    </source>
</reference>
<keyword evidence="4" id="KW-1185">Reference proteome</keyword>
<dbReference type="RefSeq" id="WP_261515988.1">
    <property type="nucleotide sequence ID" value="NZ_JAODNV010000012.1"/>
</dbReference>
<feature type="compositionally biased region" description="Basic and acidic residues" evidence="1">
    <location>
        <begin position="742"/>
        <end position="752"/>
    </location>
</feature>
<dbReference type="InterPro" id="IPR001584">
    <property type="entry name" value="Integrase_cat-core"/>
</dbReference>
<dbReference type="PROSITE" id="PS50994">
    <property type="entry name" value="INTEGRASE"/>
    <property type="match status" value="1"/>
</dbReference>
<proteinExistence type="predicted"/>
<evidence type="ECO:0000313" key="4">
    <source>
        <dbReference type="Proteomes" id="UP001149009"/>
    </source>
</evidence>
<name>A0A9X2XAH5_9HYPH</name>
<evidence type="ECO:0000313" key="3">
    <source>
        <dbReference type="EMBL" id="MCT8991094.1"/>
    </source>
</evidence>
<feature type="region of interest" description="Disordered" evidence="1">
    <location>
        <begin position="717"/>
        <end position="770"/>
    </location>
</feature>
<dbReference type="AlphaFoldDB" id="A0A9X2XAH5"/>